<proteinExistence type="predicted"/>
<protein>
    <submittedName>
        <fullName evidence="2">Uncharacterized protein</fullName>
    </submittedName>
</protein>
<gene>
    <name evidence="2" type="ORF">ACFQJ9_04700</name>
</gene>
<name>A0ABD5Z0N2_9EURY</name>
<evidence type="ECO:0000256" key="1">
    <source>
        <dbReference type="SAM" id="Phobius"/>
    </source>
</evidence>
<evidence type="ECO:0000313" key="2">
    <source>
        <dbReference type="EMBL" id="MFC7198723.1"/>
    </source>
</evidence>
<reference evidence="2 3" key="1">
    <citation type="journal article" date="2019" name="Int. J. Syst. Evol. Microbiol.">
        <title>The Global Catalogue of Microorganisms (GCM) 10K type strain sequencing project: providing services to taxonomists for standard genome sequencing and annotation.</title>
        <authorList>
            <consortium name="The Broad Institute Genomics Platform"/>
            <consortium name="The Broad Institute Genome Sequencing Center for Infectious Disease"/>
            <person name="Wu L."/>
            <person name="Ma J."/>
        </authorList>
    </citation>
    <scope>NUCLEOTIDE SEQUENCE [LARGE SCALE GENOMIC DNA]</scope>
    <source>
        <strain evidence="2 3">XZGYJ-43</strain>
    </source>
</reference>
<feature type="transmembrane region" description="Helical" evidence="1">
    <location>
        <begin position="9"/>
        <end position="27"/>
    </location>
</feature>
<dbReference type="AlphaFoldDB" id="A0ABD5Z0N2"/>
<dbReference type="RefSeq" id="WP_279528681.1">
    <property type="nucleotide sequence ID" value="NZ_CP122312.1"/>
</dbReference>
<organism evidence="2 3">
    <name type="scientific">Halospeciosus flavus</name>
    <dbReference type="NCBI Taxonomy" id="3032283"/>
    <lineage>
        <taxon>Archaea</taxon>
        <taxon>Methanobacteriati</taxon>
        <taxon>Methanobacteriota</taxon>
        <taxon>Stenosarchaea group</taxon>
        <taxon>Halobacteria</taxon>
        <taxon>Halobacteriales</taxon>
        <taxon>Halobacteriaceae</taxon>
        <taxon>Halospeciosus</taxon>
    </lineage>
</organism>
<dbReference type="EMBL" id="JBHTAR010000011">
    <property type="protein sequence ID" value="MFC7198723.1"/>
    <property type="molecule type" value="Genomic_DNA"/>
</dbReference>
<accession>A0ABD5Z0N2</accession>
<sequence>MDPRTFRRVSTLFSALVTLVAVTLLTVDAPTEVWVGFAVVVSLGGYALALVARRTTWEEA</sequence>
<evidence type="ECO:0000313" key="3">
    <source>
        <dbReference type="Proteomes" id="UP001596447"/>
    </source>
</evidence>
<comment type="caution">
    <text evidence="2">The sequence shown here is derived from an EMBL/GenBank/DDBJ whole genome shotgun (WGS) entry which is preliminary data.</text>
</comment>
<dbReference type="Proteomes" id="UP001596447">
    <property type="component" value="Unassembled WGS sequence"/>
</dbReference>
<keyword evidence="3" id="KW-1185">Reference proteome</keyword>
<keyword evidence="1" id="KW-0472">Membrane</keyword>
<feature type="transmembrane region" description="Helical" evidence="1">
    <location>
        <begin position="33"/>
        <end position="52"/>
    </location>
</feature>
<keyword evidence="1" id="KW-1133">Transmembrane helix</keyword>
<keyword evidence="1" id="KW-0812">Transmembrane</keyword>